<dbReference type="InterPro" id="IPR036390">
    <property type="entry name" value="WH_DNA-bd_sf"/>
</dbReference>
<dbReference type="PROSITE" id="PS50987">
    <property type="entry name" value="HTH_ARSR_2"/>
    <property type="match status" value="1"/>
</dbReference>
<gene>
    <name evidence="3" type="ORF">GCM10022381_07760</name>
</gene>
<dbReference type="Gene3D" id="1.10.10.10">
    <property type="entry name" value="Winged helix-like DNA-binding domain superfamily/Winged helix DNA-binding domain"/>
    <property type="match status" value="1"/>
</dbReference>
<dbReference type="SMART" id="SM00226">
    <property type="entry name" value="LMWPc"/>
    <property type="match status" value="1"/>
</dbReference>
<dbReference type="SUPFAM" id="SSF46785">
    <property type="entry name" value="Winged helix' DNA-binding domain"/>
    <property type="match status" value="1"/>
</dbReference>
<proteinExistence type="predicted"/>
<dbReference type="InterPro" id="IPR001845">
    <property type="entry name" value="HTH_ArsR_DNA-bd_dom"/>
</dbReference>
<dbReference type="PRINTS" id="PR00778">
    <property type="entry name" value="HTHARSR"/>
</dbReference>
<evidence type="ECO:0000259" key="2">
    <source>
        <dbReference type="PROSITE" id="PS50987"/>
    </source>
</evidence>
<dbReference type="SMART" id="SM00418">
    <property type="entry name" value="HTH_ARSR"/>
    <property type="match status" value="1"/>
</dbReference>
<dbReference type="PANTHER" id="PTHR43428:SF1">
    <property type="entry name" value="ARSENATE REDUCTASE"/>
    <property type="match status" value="1"/>
</dbReference>
<dbReference type="PANTHER" id="PTHR43428">
    <property type="entry name" value="ARSENATE REDUCTASE"/>
    <property type="match status" value="1"/>
</dbReference>
<dbReference type="NCBIfam" id="NF033788">
    <property type="entry name" value="HTH_metalloreg"/>
    <property type="match status" value="1"/>
</dbReference>
<dbReference type="InterPro" id="IPR023485">
    <property type="entry name" value="Ptyr_pPase"/>
</dbReference>
<comment type="caution">
    <text evidence="3">The sequence shown here is derived from an EMBL/GenBank/DDBJ whole genome shotgun (WGS) entry which is preliminary data.</text>
</comment>
<dbReference type="InterPro" id="IPR011991">
    <property type="entry name" value="ArsR-like_HTH"/>
</dbReference>
<dbReference type="InterPro" id="IPR036388">
    <property type="entry name" value="WH-like_DNA-bd_sf"/>
</dbReference>
<dbReference type="Proteomes" id="UP001501803">
    <property type="component" value="Unassembled WGS sequence"/>
</dbReference>
<dbReference type="EMBL" id="BAABCN010000002">
    <property type="protein sequence ID" value="GAA3866602.1"/>
    <property type="molecule type" value="Genomic_DNA"/>
</dbReference>
<dbReference type="Pfam" id="PF01451">
    <property type="entry name" value="LMWPc"/>
    <property type="match status" value="1"/>
</dbReference>
<keyword evidence="1" id="KW-0059">Arsenical resistance</keyword>
<protein>
    <submittedName>
        <fullName evidence="3">Helix-turn-helix domain-containing protein</fullName>
    </submittedName>
</protein>
<dbReference type="InterPro" id="IPR036196">
    <property type="entry name" value="Ptyr_pPase_sf"/>
</dbReference>
<evidence type="ECO:0000313" key="3">
    <source>
        <dbReference type="EMBL" id="GAA3866602.1"/>
    </source>
</evidence>
<dbReference type="Pfam" id="PF01022">
    <property type="entry name" value="HTH_5"/>
    <property type="match status" value="1"/>
</dbReference>
<dbReference type="Gene3D" id="3.40.50.2300">
    <property type="match status" value="1"/>
</dbReference>
<dbReference type="SUPFAM" id="SSF52788">
    <property type="entry name" value="Phosphotyrosine protein phosphatases I"/>
    <property type="match status" value="1"/>
</dbReference>
<reference evidence="4" key="1">
    <citation type="journal article" date="2019" name="Int. J. Syst. Evol. Microbiol.">
        <title>The Global Catalogue of Microorganisms (GCM) 10K type strain sequencing project: providing services to taxonomists for standard genome sequencing and annotation.</title>
        <authorList>
            <consortium name="The Broad Institute Genomics Platform"/>
            <consortium name="The Broad Institute Genome Sequencing Center for Infectious Disease"/>
            <person name="Wu L."/>
            <person name="Ma J."/>
        </authorList>
    </citation>
    <scope>NUCLEOTIDE SEQUENCE [LARGE SCALE GENOMIC DNA]</scope>
    <source>
        <strain evidence="4">JCM 17021</strain>
    </source>
</reference>
<sequence>MAAMTDLKRRVAIFAALADPTRLQIIDLLTLGDLAPSEIEMLLKLRSNLVSHHLRVLENAQIVSRTRSEFDKRRTYIGLHAEIFASLTPGDVAVPHRVVFVCTANSARSQLAEAIWRESSTIPVASAGMRPDAAVNPGAIDAASRHGLTINRESGPQSVGVVLTEQDLVITVCDGAHEQMDGRDDLHWSIPDPAPIGTPEAFERTISAITHRVHALTMRLRPVQAGS</sequence>
<accession>A0ABP7K5S9</accession>
<dbReference type="CDD" id="cd00090">
    <property type="entry name" value="HTH_ARSR"/>
    <property type="match status" value="1"/>
</dbReference>
<evidence type="ECO:0000313" key="4">
    <source>
        <dbReference type="Proteomes" id="UP001501803"/>
    </source>
</evidence>
<evidence type="ECO:0000256" key="1">
    <source>
        <dbReference type="ARBA" id="ARBA00022849"/>
    </source>
</evidence>
<keyword evidence="4" id="KW-1185">Reference proteome</keyword>
<feature type="domain" description="HTH arsR-type" evidence="2">
    <location>
        <begin position="2"/>
        <end position="96"/>
    </location>
</feature>
<organism evidence="3 4">
    <name type="scientific">Leifsonia kafniensis</name>
    <dbReference type="NCBI Taxonomy" id="475957"/>
    <lineage>
        <taxon>Bacteria</taxon>
        <taxon>Bacillati</taxon>
        <taxon>Actinomycetota</taxon>
        <taxon>Actinomycetes</taxon>
        <taxon>Micrococcales</taxon>
        <taxon>Microbacteriaceae</taxon>
        <taxon>Leifsonia</taxon>
    </lineage>
</organism>
<name>A0ABP7K5S9_9MICO</name>